<evidence type="ECO:0000313" key="3">
    <source>
        <dbReference type="EMBL" id="MBS9532806.1"/>
    </source>
</evidence>
<name>A0ABS5RH69_9MYCO</name>
<protein>
    <recommendedName>
        <fullName evidence="2">ESX-1 secretion-associated protein EspA/EspE-like domain-containing protein</fullName>
    </recommendedName>
</protein>
<dbReference type="RefSeq" id="WP_214091696.1">
    <property type="nucleotide sequence ID" value="NZ_JAHCLR010000005.1"/>
</dbReference>
<comment type="caution">
    <text evidence="3">The sequence shown here is derived from an EMBL/GenBank/DDBJ whole genome shotgun (WGS) entry which is preliminary data.</text>
</comment>
<keyword evidence="4" id="KW-1185">Reference proteome</keyword>
<sequence length="531" mass="53048">MGYLPDALTGIEKGLDAAKFPSDVLNLINGPGKGIPSKAFTGLGALNTGLKTASHLDSLMHPKSALDFAKSAFDLQADGAKIGVSTLRSAVTAARALENAGRILGHEGLQLYGEKMVSRLSRAGLANAEALATPILETALLALTGMSLMLGFGDPETGNRFGDGVKIFDTVDKELDSAKADSWKGSASDAYAHRNSEQKDRVTRLGKIDGDIQRIVSAEADEIKTTSTTVDIASDFLTLCIPAAIALNFFGPEASLPFQTAMVILAMPPAALMMERMQVLAMQHTMEILKLVQAYSKVASEAHPTGSPPAISPTPTASIPKDEGTRGKGGTGSSTDGKPGDINLAAKPQNPSATPLSSKASGNAPGNTSGGTAPSNSSTPSQPGAPHSTATPNSWQGSSPASASTSVGSSPTPSPSTAATPSASAAPGTSAGPGTPPVTPTSSSPQSVGGRPTGGDTSTARPVSVNPNGAGPGPGVRDPAGGTTGGSTPGAQAGATKPSSPAPVGPVAKPGSGAPIAHETRSDTEVEVTAT</sequence>
<feature type="domain" description="ESX-1 secretion-associated protein EspA/EspE-like" evidence="2">
    <location>
        <begin position="150"/>
        <end position="231"/>
    </location>
</feature>
<organism evidence="3 4">
    <name type="scientific">Mycolicibacter acidiphilus</name>
    <dbReference type="NCBI Taxonomy" id="2835306"/>
    <lineage>
        <taxon>Bacteria</taxon>
        <taxon>Bacillati</taxon>
        <taxon>Actinomycetota</taxon>
        <taxon>Actinomycetes</taxon>
        <taxon>Mycobacteriales</taxon>
        <taxon>Mycobacteriaceae</taxon>
        <taxon>Mycolicibacter</taxon>
    </lineage>
</organism>
<feature type="region of interest" description="Disordered" evidence="1">
    <location>
        <begin position="300"/>
        <end position="531"/>
    </location>
</feature>
<proteinExistence type="predicted"/>
<feature type="compositionally biased region" description="Low complexity" evidence="1">
    <location>
        <begin position="397"/>
        <end position="433"/>
    </location>
</feature>
<evidence type="ECO:0000313" key="4">
    <source>
        <dbReference type="Proteomes" id="UP001519535"/>
    </source>
</evidence>
<reference evidence="3 4" key="1">
    <citation type="submission" date="2021-05" db="EMBL/GenBank/DDBJ databases">
        <title>Mycobacterium acidophilum sp. nov., an extremely acid-tolerant member of the genus Mycobacterium.</title>
        <authorList>
            <person name="Xia J."/>
        </authorList>
    </citation>
    <scope>NUCLEOTIDE SEQUENCE [LARGE SCALE GENOMIC DNA]</scope>
    <source>
        <strain evidence="3 4">M1</strain>
    </source>
</reference>
<feature type="compositionally biased region" description="Polar residues" evidence="1">
    <location>
        <begin position="349"/>
        <end position="396"/>
    </location>
</feature>
<dbReference type="InterPro" id="IPR043796">
    <property type="entry name" value="ESX-1_EspA/EspE-like"/>
</dbReference>
<dbReference type="Proteomes" id="UP001519535">
    <property type="component" value="Unassembled WGS sequence"/>
</dbReference>
<accession>A0ABS5RH69</accession>
<feature type="compositionally biased region" description="Low complexity" evidence="1">
    <location>
        <begin position="440"/>
        <end position="450"/>
    </location>
</feature>
<evidence type="ECO:0000256" key="1">
    <source>
        <dbReference type="SAM" id="MobiDB-lite"/>
    </source>
</evidence>
<dbReference type="EMBL" id="JAHCLR010000005">
    <property type="protein sequence ID" value="MBS9532806.1"/>
    <property type="molecule type" value="Genomic_DNA"/>
</dbReference>
<dbReference type="Pfam" id="PF18879">
    <property type="entry name" value="EspA_EspE"/>
    <property type="match status" value="1"/>
</dbReference>
<evidence type="ECO:0000259" key="2">
    <source>
        <dbReference type="Pfam" id="PF18879"/>
    </source>
</evidence>
<gene>
    <name evidence="3" type="ORF">KIH27_04290</name>
</gene>